<dbReference type="Pfam" id="PF04303">
    <property type="entry name" value="PrpF"/>
    <property type="match status" value="1"/>
</dbReference>
<feature type="region of interest" description="Disordered" evidence="3">
    <location>
        <begin position="539"/>
        <end position="602"/>
    </location>
</feature>
<comment type="similarity">
    <text evidence="1">Belongs to the PrpF family.</text>
</comment>
<dbReference type="PANTHER" id="PTHR43709:SF2">
    <property type="entry name" value="DUF453 DOMAIN PROTEIN (AFU_ORTHOLOGUE AFUA_6G00360)"/>
    <property type="match status" value="1"/>
</dbReference>
<evidence type="ECO:0000256" key="1">
    <source>
        <dbReference type="ARBA" id="ARBA00007673"/>
    </source>
</evidence>
<sequence>MLAAHSRGCKASKLQPLIRIVYFHSSIATLKYSYHNSNTRRRTPIPEQASVDDSVKVLPKDEAVQLASGVLGMVEDYLKRVKMSESQIIPELSAHVKVNLRDDLDQIYKLFTANDVESMEKGLRKISHVAKSRIVTVEGQRRLRGDQFQAKYKAAYYRGGTSRAIIFNSTDLPRRGVFRGRDIRKELFQQAIGSPDPHGRQLNGMGAGVSSLSKICIVAGPSSTKTEEYTYTFVGMGIEGDEVDYTGNCGNMAAAIGPYVFNERIKKETLADAECDKDQPWSVLIRNTNTGVLIRSTFEVKNGQALVDDTTSIDGVSGLGTRVLLDFIKPGGSKTGRLLPTGNAVDTIDGIQVSCVDSANPCIFVRASDLDIDPTILPAQFLQDTEKLLKLEKLRTAGTILMGLCKPGETPPRVIPKIAIVSPPVDQTVLSGEVNPGDSLDVVIRFISDGQPHRAIPLTGALCAATAAKIPGSVVNRCTRQTPVKADVITIGHPSGRIEVNATMNEDGEVECASVVRTARRIMDGFVYVTLPKLEASKGGISYEEDESEESEEGAENEGLEENEVEGEEESSTVLATDSQQGTRASNPADEIFGTLNKGSSI</sequence>
<dbReference type="EMBL" id="MU007018">
    <property type="protein sequence ID" value="KAF2433979.1"/>
    <property type="molecule type" value="Genomic_DNA"/>
</dbReference>
<reference evidence="4" key="1">
    <citation type="journal article" date="2020" name="Stud. Mycol.">
        <title>101 Dothideomycetes genomes: a test case for predicting lifestyles and emergence of pathogens.</title>
        <authorList>
            <person name="Haridas S."/>
            <person name="Albert R."/>
            <person name="Binder M."/>
            <person name="Bloem J."/>
            <person name="Labutti K."/>
            <person name="Salamov A."/>
            <person name="Andreopoulos B."/>
            <person name="Baker S."/>
            <person name="Barry K."/>
            <person name="Bills G."/>
            <person name="Bluhm B."/>
            <person name="Cannon C."/>
            <person name="Castanera R."/>
            <person name="Culley D."/>
            <person name="Daum C."/>
            <person name="Ezra D."/>
            <person name="Gonzalez J."/>
            <person name="Henrissat B."/>
            <person name="Kuo A."/>
            <person name="Liang C."/>
            <person name="Lipzen A."/>
            <person name="Lutzoni F."/>
            <person name="Magnuson J."/>
            <person name="Mondo S."/>
            <person name="Nolan M."/>
            <person name="Ohm R."/>
            <person name="Pangilinan J."/>
            <person name="Park H.-J."/>
            <person name="Ramirez L."/>
            <person name="Alfaro M."/>
            <person name="Sun H."/>
            <person name="Tritt A."/>
            <person name="Yoshinaga Y."/>
            <person name="Zwiers L.-H."/>
            <person name="Turgeon B."/>
            <person name="Goodwin S."/>
            <person name="Spatafora J."/>
            <person name="Crous P."/>
            <person name="Grigoriev I."/>
        </authorList>
    </citation>
    <scope>NUCLEOTIDE SEQUENCE</scope>
    <source>
        <strain evidence="4">CBS 130266</strain>
    </source>
</reference>
<keyword evidence="2" id="KW-0413">Isomerase</keyword>
<gene>
    <name evidence="4" type="ORF">EJ08DRAFT_646866</name>
</gene>
<comment type="caution">
    <text evidence="4">The sequence shown here is derived from an EMBL/GenBank/DDBJ whole genome shotgun (WGS) entry which is preliminary data.</text>
</comment>
<accession>A0A9P4NZH6</accession>
<name>A0A9P4NZH6_9PEZI</name>
<evidence type="ECO:0000313" key="5">
    <source>
        <dbReference type="Proteomes" id="UP000800235"/>
    </source>
</evidence>
<feature type="compositionally biased region" description="Polar residues" evidence="3">
    <location>
        <begin position="573"/>
        <end position="586"/>
    </location>
</feature>
<dbReference type="InterPro" id="IPR007400">
    <property type="entry name" value="PrpF-like"/>
</dbReference>
<proteinExistence type="inferred from homology"/>
<protein>
    <submittedName>
        <fullName evidence="4">DUF453-domain-containing protein</fullName>
    </submittedName>
</protein>
<feature type="compositionally biased region" description="Acidic residues" evidence="3">
    <location>
        <begin position="543"/>
        <end position="571"/>
    </location>
</feature>
<evidence type="ECO:0000256" key="3">
    <source>
        <dbReference type="SAM" id="MobiDB-lite"/>
    </source>
</evidence>
<keyword evidence="5" id="KW-1185">Reference proteome</keyword>
<evidence type="ECO:0000256" key="2">
    <source>
        <dbReference type="ARBA" id="ARBA00023235"/>
    </source>
</evidence>
<dbReference type="Gene3D" id="3.10.310.10">
    <property type="entry name" value="Diaminopimelate Epimerase, Chain A, domain 1"/>
    <property type="match status" value="2"/>
</dbReference>
<dbReference type="PANTHER" id="PTHR43709">
    <property type="entry name" value="ACONITATE ISOMERASE-RELATED"/>
    <property type="match status" value="1"/>
</dbReference>
<dbReference type="SUPFAM" id="SSF54506">
    <property type="entry name" value="Diaminopimelate epimerase-like"/>
    <property type="match status" value="2"/>
</dbReference>
<dbReference type="Proteomes" id="UP000800235">
    <property type="component" value="Unassembled WGS sequence"/>
</dbReference>
<evidence type="ECO:0000313" key="4">
    <source>
        <dbReference type="EMBL" id="KAF2433979.1"/>
    </source>
</evidence>
<organism evidence="4 5">
    <name type="scientific">Tothia fuscella</name>
    <dbReference type="NCBI Taxonomy" id="1048955"/>
    <lineage>
        <taxon>Eukaryota</taxon>
        <taxon>Fungi</taxon>
        <taxon>Dikarya</taxon>
        <taxon>Ascomycota</taxon>
        <taxon>Pezizomycotina</taxon>
        <taxon>Dothideomycetes</taxon>
        <taxon>Pleosporomycetidae</taxon>
        <taxon>Venturiales</taxon>
        <taxon>Cylindrosympodiaceae</taxon>
        <taxon>Tothia</taxon>
    </lineage>
</organism>
<dbReference type="AlphaFoldDB" id="A0A9P4NZH6"/>
<dbReference type="OrthoDB" id="10267539at2759"/>
<dbReference type="GO" id="GO:0016853">
    <property type="term" value="F:isomerase activity"/>
    <property type="evidence" value="ECO:0007669"/>
    <property type="project" value="UniProtKB-KW"/>
</dbReference>